<accession>K7AHL2</accession>
<dbReference type="AlphaFoldDB" id="K7AHL2"/>
<sequence>MLQLAVWGILTSLISYKVLASNDDKSLEVAVGWNKPPYVNSADDSGFELDMIRQIFARMGYKFKPVYVPYGRSLSMLQNSRVDGALTLSENAAVPPVQLTDSYIQYQNVAVSLQSKHLDIKQPKDLGRYAIAAYQTAAKNLGEQYAYAVKQAPLYVELPDQTKQVAMLLNGHVSVLIIDVNIFNNLQAVLEPGTNRQPITIHHIFAPSDYHVGFLNPNLAQDFNQALKAYQTSLAHQELVHKYNIFADEDV</sequence>
<dbReference type="Proteomes" id="UP000006322">
    <property type="component" value="Unassembled WGS sequence"/>
</dbReference>
<dbReference type="SMART" id="SM00062">
    <property type="entry name" value="PBPb"/>
    <property type="match status" value="1"/>
</dbReference>
<evidence type="ECO:0000256" key="2">
    <source>
        <dbReference type="ARBA" id="ARBA00022729"/>
    </source>
</evidence>
<keyword evidence="2" id="KW-0732">Signal</keyword>
<dbReference type="SUPFAM" id="SSF53850">
    <property type="entry name" value="Periplasmic binding protein-like II"/>
    <property type="match status" value="1"/>
</dbReference>
<name>K7AHL2_9ALTE</name>
<comment type="similarity">
    <text evidence="1">Belongs to the bacterial solute-binding protein 3 family.</text>
</comment>
<evidence type="ECO:0000256" key="1">
    <source>
        <dbReference type="ARBA" id="ARBA00010333"/>
    </source>
</evidence>
<dbReference type="InterPro" id="IPR001638">
    <property type="entry name" value="Solute-binding_3/MltF_N"/>
</dbReference>
<dbReference type="PANTHER" id="PTHR35936">
    <property type="entry name" value="MEMBRANE-BOUND LYTIC MUREIN TRANSGLYCOSYLASE F"/>
    <property type="match status" value="1"/>
</dbReference>
<dbReference type="EMBL" id="BAER01000115">
    <property type="protein sequence ID" value="GAC34730.1"/>
    <property type="molecule type" value="Genomic_DNA"/>
</dbReference>
<evidence type="ECO:0000313" key="5">
    <source>
        <dbReference type="Proteomes" id="UP000006322"/>
    </source>
</evidence>
<dbReference type="STRING" id="1129793.GPLA_3850"/>
<comment type="caution">
    <text evidence="4">The sequence shown here is derived from an EMBL/GenBank/DDBJ whole genome shotgun (WGS) entry which is preliminary data.</text>
</comment>
<proteinExistence type="inferred from homology"/>
<keyword evidence="5" id="KW-1185">Reference proteome</keyword>
<reference evidence="5" key="1">
    <citation type="journal article" date="2014" name="Environ. Microbiol.">
        <title>Comparative genomics of the marine bacterial genus Glaciecola reveals the high degree of genomic diversity and genomic characteristic for cold adaptation.</title>
        <authorList>
            <person name="Qin Q.L."/>
            <person name="Xie B.B."/>
            <person name="Yu Y."/>
            <person name="Shu Y.L."/>
            <person name="Rong J.C."/>
            <person name="Zhang Y.J."/>
            <person name="Zhao D.L."/>
            <person name="Chen X.L."/>
            <person name="Zhang X.Y."/>
            <person name="Chen B."/>
            <person name="Zhou B.C."/>
            <person name="Zhang Y.Z."/>
        </authorList>
    </citation>
    <scope>NUCLEOTIDE SEQUENCE [LARGE SCALE GENOMIC DNA]</scope>
    <source>
        <strain evidence="5">LMG 21857</strain>
    </source>
</reference>
<organism evidence="4 5">
    <name type="scientific">Paraglaciecola polaris LMG 21857</name>
    <dbReference type="NCBI Taxonomy" id="1129793"/>
    <lineage>
        <taxon>Bacteria</taxon>
        <taxon>Pseudomonadati</taxon>
        <taxon>Pseudomonadota</taxon>
        <taxon>Gammaproteobacteria</taxon>
        <taxon>Alteromonadales</taxon>
        <taxon>Alteromonadaceae</taxon>
        <taxon>Paraglaciecola</taxon>
    </lineage>
</organism>
<dbReference type="PANTHER" id="PTHR35936:SF19">
    <property type="entry name" value="AMINO-ACID-BINDING PROTEIN YXEM-RELATED"/>
    <property type="match status" value="1"/>
</dbReference>
<evidence type="ECO:0000313" key="4">
    <source>
        <dbReference type="EMBL" id="GAC34730.1"/>
    </source>
</evidence>
<evidence type="ECO:0000259" key="3">
    <source>
        <dbReference type="SMART" id="SM00062"/>
    </source>
</evidence>
<gene>
    <name evidence="4" type="ORF">GPLA_3850</name>
</gene>
<protein>
    <submittedName>
        <fullName evidence="4">Extracellular solute-binding protein</fullName>
    </submittedName>
</protein>
<dbReference type="Gene3D" id="3.40.190.10">
    <property type="entry name" value="Periplasmic binding protein-like II"/>
    <property type="match status" value="2"/>
</dbReference>
<feature type="domain" description="Solute-binding protein family 3/N-terminal" evidence="3">
    <location>
        <begin position="26"/>
        <end position="242"/>
    </location>
</feature>
<dbReference type="Pfam" id="PF00497">
    <property type="entry name" value="SBP_bac_3"/>
    <property type="match status" value="1"/>
</dbReference>